<organism evidence="2 3">
    <name type="scientific">Haloechinothrix alba</name>
    <dbReference type="NCBI Taxonomy" id="664784"/>
    <lineage>
        <taxon>Bacteria</taxon>
        <taxon>Bacillati</taxon>
        <taxon>Actinomycetota</taxon>
        <taxon>Actinomycetes</taxon>
        <taxon>Pseudonocardiales</taxon>
        <taxon>Pseudonocardiaceae</taxon>
        <taxon>Haloechinothrix</taxon>
    </lineage>
</organism>
<accession>A0A239AVF3</accession>
<dbReference type="InterPro" id="IPR007278">
    <property type="entry name" value="DUF397"/>
</dbReference>
<dbReference type="Proteomes" id="UP000198348">
    <property type="component" value="Unassembled WGS sequence"/>
</dbReference>
<evidence type="ECO:0000313" key="2">
    <source>
        <dbReference type="EMBL" id="SNR98948.1"/>
    </source>
</evidence>
<sequence>MTSSAEFTGWHKSSFSPHNSECVEIGHAPGVRGIRDSKLGADSPVIGVSTRGFAALLAAAHEGALDR</sequence>
<evidence type="ECO:0000313" key="3">
    <source>
        <dbReference type="Proteomes" id="UP000198348"/>
    </source>
</evidence>
<dbReference type="OrthoDB" id="4564763at2"/>
<gene>
    <name evidence="2" type="ORF">SAMN06265360_1595</name>
</gene>
<name>A0A239AVF3_9PSEU</name>
<reference evidence="2 3" key="1">
    <citation type="submission" date="2017-06" db="EMBL/GenBank/DDBJ databases">
        <authorList>
            <person name="Kim H.J."/>
            <person name="Triplett B.A."/>
        </authorList>
    </citation>
    <scope>NUCLEOTIDE SEQUENCE [LARGE SCALE GENOMIC DNA]</scope>
    <source>
        <strain evidence="2 3">DSM 45207</strain>
    </source>
</reference>
<dbReference type="Pfam" id="PF04149">
    <property type="entry name" value="DUF397"/>
    <property type="match status" value="1"/>
</dbReference>
<dbReference type="RefSeq" id="WP_089303556.1">
    <property type="nucleotide sequence ID" value="NZ_FZNW01000059.1"/>
</dbReference>
<protein>
    <recommendedName>
        <fullName evidence="1">DUF397 domain-containing protein</fullName>
    </recommendedName>
</protein>
<keyword evidence="3" id="KW-1185">Reference proteome</keyword>
<proteinExistence type="predicted"/>
<dbReference type="AlphaFoldDB" id="A0A239AVF3"/>
<evidence type="ECO:0000259" key="1">
    <source>
        <dbReference type="Pfam" id="PF04149"/>
    </source>
</evidence>
<dbReference type="EMBL" id="FZNW01000059">
    <property type="protein sequence ID" value="SNR98948.1"/>
    <property type="molecule type" value="Genomic_DNA"/>
</dbReference>
<feature type="domain" description="DUF397" evidence="1">
    <location>
        <begin position="9"/>
        <end position="60"/>
    </location>
</feature>